<dbReference type="Proteomes" id="UP000189580">
    <property type="component" value="Chromosome a"/>
</dbReference>
<organism evidence="4 5">
    <name type="scientific">Sugiyamaella lignohabitans</name>
    <dbReference type="NCBI Taxonomy" id="796027"/>
    <lineage>
        <taxon>Eukaryota</taxon>
        <taxon>Fungi</taxon>
        <taxon>Dikarya</taxon>
        <taxon>Ascomycota</taxon>
        <taxon>Saccharomycotina</taxon>
        <taxon>Dipodascomycetes</taxon>
        <taxon>Dipodascales</taxon>
        <taxon>Trichomonascaceae</taxon>
        <taxon>Sugiyamaella</taxon>
    </lineage>
</organism>
<evidence type="ECO:0000313" key="4">
    <source>
        <dbReference type="EMBL" id="ANB12416.1"/>
    </source>
</evidence>
<proteinExistence type="predicted"/>
<evidence type="ECO:0000259" key="3">
    <source>
        <dbReference type="PROSITE" id="PS50011"/>
    </source>
</evidence>
<dbReference type="SUPFAM" id="SSF56112">
    <property type="entry name" value="Protein kinase-like (PK-like)"/>
    <property type="match status" value="1"/>
</dbReference>
<accession>A0A167D311</accession>
<evidence type="ECO:0000313" key="5">
    <source>
        <dbReference type="Proteomes" id="UP000189580"/>
    </source>
</evidence>
<keyword evidence="4" id="KW-0808">Transferase</keyword>
<feature type="domain" description="Protein kinase" evidence="3">
    <location>
        <begin position="1"/>
        <end position="155"/>
    </location>
</feature>
<dbReference type="Pfam" id="PF00069">
    <property type="entry name" value="Pkinase"/>
    <property type="match status" value="1"/>
</dbReference>
<dbReference type="InterPro" id="IPR000719">
    <property type="entry name" value="Prot_kinase_dom"/>
</dbReference>
<dbReference type="Gene3D" id="1.10.510.10">
    <property type="entry name" value="Transferase(Phosphotransferase) domain 1"/>
    <property type="match status" value="1"/>
</dbReference>
<dbReference type="GO" id="GO:0005737">
    <property type="term" value="C:cytoplasm"/>
    <property type="evidence" value="ECO:0007669"/>
    <property type="project" value="TreeGrafter"/>
</dbReference>
<keyword evidence="4" id="KW-0723">Serine/threonine-protein kinase</keyword>
<dbReference type="PANTHER" id="PTHR24346">
    <property type="entry name" value="MAP/MICROTUBULE AFFINITY-REGULATING KINASE"/>
    <property type="match status" value="1"/>
</dbReference>
<dbReference type="GO" id="GO:0035556">
    <property type="term" value="P:intracellular signal transduction"/>
    <property type="evidence" value="ECO:0007669"/>
    <property type="project" value="TreeGrafter"/>
</dbReference>
<dbReference type="AlphaFoldDB" id="A0A167D311"/>
<keyword evidence="5" id="KW-1185">Reference proteome</keyword>
<keyword evidence="1" id="KW-0547">Nucleotide-binding</keyword>
<dbReference type="GO" id="GO:0004674">
    <property type="term" value="F:protein serine/threonine kinase activity"/>
    <property type="evidence" value="ECO:0007669"/>
    <property type="project" value="UniProtKB-KW"/>
</dbReference>
<keyword evidence="2" id="KW-0067">ATP-binding</keyword>
<sequence length="178" mass="20100">MPVEELLSLDDPAHYKRPLATLTDLGLSRKIDPENPQLVTRCGSEDYVPPELLMGQPYDGRQTDSWALGVLLYAVMEGRLPFDPPKNVGGGRSRGRTAHRIARVEWSWIAFKNDPPQEKLPYSEEWVGGMEIVEGCLQKRDLRLRAVDIAEMPWVKKAVCELERSDLLPVSDIFVDGD</sequence>
<dbReference type="RefSeq" id="XP_018734893.1">
    <property type="nucleotide sequence ID" value="XM_018882622.1"/>
</dbReference>
<dbReference type="SMART" id="SM00220">
    <property type="entry name" value="S_TKc"/>
    <property type="match status" value="1"/>
</dbReference>
<dbReference type="PROSITE" id="PS50011">
    <property type="entry name" value="PROTEIN_KINASE_DOM"/>
    <property type="match status" value="1"/>
</dbReference>
<protein>
    <submittedName>
        <fullName evidence="4">Serine/threonine protein kinase PRR1</fullName>
    </submittedName>
</protein>
<dbReference type="KEGG" id="slb:AWJ20_669"/>
<dbReference type="InterPro" id="IPR011009">
    <property type="entry name" value="Kinase-like_dom_sf"/>
</dbReference>
<gene>
    <name evidence="4" type="primary">PRR1</name>
    <name evidence="4" type="ORF">AWJ20_669</name>
</gene>
<dbReference type="GO" id="GO:0005524">
    <property type="term" value="F:ATP binding"/>
    <property type="evidence" value="ECO:0007669"/>
    <property type="project" value="UniProtKB-KW"/>
</dbReference>
<dbReference type="GeneID" id="30037726"/>
<evidence type="ECO:0000256" key="2">
    <source>
        <dbReference type="ARBA" id="ARBA00022840"/>
    </source>
</evidence>
<dbReference type="OrthoDB" id="410920at2759"/>
<keyword evidence="4" id="KW-0418">Kinase</keyword>
<dbReference type="PANTHER" id="PTHR24346:SF30">
    <property type="entry name" value="MATERNAL EMBRYONIC LEUCINE ZIPPER KINASE"/>
    <property type="match status" value="1"/>
</dbReference>
<reference evidence="4 5" key="1">
    <citation type="submission" date="2016-02" db="EMBL/GenBank/DDBJ databases">
        <title>Complete genome sequence and transcriptome regulation of the pentose utilising yeast Sugiyamaella lignohabitans.</title>
        <authorList>
            <person name="Bellasio M."/>
            <person name="Peymann A."/>
            <person name="Valli M."/>
            <person name="Sipitzky M."/>
            <person name="Graf A."/>
            <person name="Sauer M."/>
            <person name="Marx H."/>
            <person name="Mattanovich D."/>
        </authorList>
    </citation>
    <scope>NUCLEOTIDE SEQUENCE [LARGE SCALE GENOMIC DNA]</scope>
    <source>
        <strain evidence="4 5">CBS 10342</strain>
    </source>
</reference>
<name>A0A167D311_9ASCO</name>
<dbReference type="EMBL" id="CP014501">
    <property type="protein sequence ID" value="ANB12416.1"/>
    <property type="molecule type" value="Genomic_DNA"/>
</dbReference>
<evidence type="ECO:0000256" key="1">
    <source>
        <dbReference type="ARBA" id="ARBA00022741"/>
    </source>
</evidence>